<dbReference type="Gramene" id="KQL29721">
    <property type="protein sequence ID" value="KQL29721"/>
    <property type="gene ID" value="SETIT_020625mg"/>
</dbReference>
<sequence>MPHLQSIPFKPTSSNLDSTSIQTQPLATICWHAY</sequence>
<evidence type="ECO:0000313" key="2">
    <source>
        <dbReference type="Proteomes" id="UP000004995"/>
    </source>
</evidence>
<reference evidence="1" key="2">
    <citation type="submission" date="2018-08" db="UniProtKB">
        <authorList>
            <consortium name="EnsemblPlants"/>
        </authorList>
    </citation>
    <scope>IDENTIFICATION</scope>
    <source>
        <strain evidence="1">Yugu1</strain>
    </source>
</reference>
<dbReference type="InParanoid" id="K3Z257"/>
<protein>
    <submittedName>
        <fullName evidence="1">Uncharacterized protein</fullName>
    </submittedName>
</protein>
<dbReference type="HOGENOM" id="CLU_3377899_0_0_1"/>
<dbReference type="Proteomes" id="UP000004995">
    <property type="component" value="Unassembled WGS sequence"/>
</dbReference>
<reference evidence="2" key="1">
    <citation type="journal article" date="2012" name="Nat. Biotechnol.">
        <title>Reference genome sequence of the model plant Setaria.</title>
        <authorList>
            <person name="Bennetzen J.L."/>
            <person name="Schmutz J."/>
            <person name="Wang H."/>
            <person name="Percifield R."/>
            <person name="Hawkins J."/>
            <person name="Pontaroli A.C."/>
            <person name="Estep M."/>
            <person name="Feng L."/>
            <person name="Vaughn J.N."/>
            <person name="Grimwood J."/>
            <person name="Jenkins J."/>
            <person name="Barry K."/>
            <person name="Lindquist E."/>
            <person name="Hellsten U."/>
            <person name="Deshpande S."/>
            <person name="Wang X."/>
            <person name="Wu X."/>
            <person name="Mitros T."/>
            <person name="Triplett J."/>
            <person name="Yang X."/>
            <person name="Ye C.Y."/>
            <person name="Mauro-Herrera M."/>
            <person name="Wang L."/>
            <person name="Li P."/>
            <person name="Sharma M."/>
            <person name="Sharma R."/>
            <person name="Ronald P.C."/>
            <person name="Panaud O."/>
            <person name="Kellogg E.A."/>
            <person name="Brutnell T.P."/>
            <person name="Doust A.N."/>
            <person name="Tuskan G.A."/>
            <person name="Rokhsar D."/>
            <person name="Devos K.M."/>
        </authorList>
    </citation>
    <scope>NUCLEOTIDE SEQUENCE [LARGE SCALE GENOMIC DNA]</scope>
    <source>
        <strain evidence="2">cv. Yugu1</strain>
    </source>
</reference>
<dbReference type="AlphaFoldDB" id="K3Z257"/>
<organism evidence="1 2">
    <name type="scientific">Setaria italica</name>
    <name type="common">Foxtail millet</name>
    <name type="synonym">Panicum italicum</name>
    <dbReference type="NCBI Taxonomy" id="4555"/>
    <lineage>
        <taxon>Eukaryota</taxon>
        <taxon>Viridiplantae</taxon>
        <taxon>Streptophyta</taxon>
        <taxon>Embryophyta</taxon>
        <taxon>Tracheophyta</taxon>
        <taxon>Spermatophyta</taxon>
        <taxon>Magnoliopsida</taxon>
        <taxon>Liliopsida</taxon>
        <taxon>Poales</taxon>
        <taxon>Poaceae</taxon>
        <taxon>PACMAD clade</taxon>
        <taxon>Panicoideae</taxon>
        <taxon>Panicodae</taxon>
        <taxon>Paniceae</taxon>
        <taxon>Cenchrinae</taxon>
        <taxon>Setaria</taxon>
    </lineage>
</organism>
<accession>K3Z257</accession>
<dbReference type="EMBL" id="AGNK02000333">
    <property type="status" value="NOT_ANNOTATED_CDS"/>
    <property type="molecule type" value="Genomic_DNA"/>
</dbReference>
<dbReference type="EnsemblPlants" id="KQL29721">
    <property type="protein sequence ID" value="KQL29721"/>
    <property type="gene ID" value="SETIT_020625mg"/>
</dbReference>
<keyword evidence="2" id="KW-1185">Reference proteome</keyword>
<evidence type="ECO:0000313" key="1">
    <source>
        <dbReference type="EnsemblPlants" id="KQL29721"/>
    </source>
</evidence>
<proteinExistence type="predicted"/>
<name>K3Z257_SETIT</name>